<dbReference type="GO" id="GO:0008843">
    <property type="term" value="F:endochitinase activity"/>
    <property type="evidence" value="ECO:0007669"/>
    <property type="project" value="UniProtKB-EC"/>
</dbReference>
<evidence type="ECO:0000256" key="1">
    <source>
        <dbReference type="ARBA" id="ARBA00000822"/>
    </source>
</evidence>
<dbReference type="Gene3D" id="3.20.20.80">
    <property type="entry name" value="Glycosidases"/>
    <property type="match status" value="1"/>
</dbReference>
<dbReference type="CDD" id="cd00118">
    <property type="entry name" value="LysM"/>
    <property type="match status" value="1"/>
</dbReference>
<dbReference type="InterPro" id="IPR018392">
    <property type="entry name" value="LysM"/>
</dbReference>
<dbReference type="SUPFAM" id="SSF54106">
    <property type="entry name" value="LysM domain"/>
    <property type="match status" value="2"/>
</dbReference>
<evidence type="ECO:0000256" key="2">
    <source>
        <dbReference type="ARBA" id="ARBA00022669"/>
    </source>
</evidence>
<feature type="signal peptide" evidence="12">
    <location>
        <begin position="1"/>
        <end position="21"/>
    </location>
</feature>
<evidence type="ECO:0000259" key="13">
    <source>
        <dbReference type="PROSITE" id="PS50941"/>
    </source>
</evidence>
<dbReference type="GO" id="GO:0006032">
    <property type="term" value="P:chitin catabolic process"/>
    <property type="evidence" value="ECO:0007669"/>
    <property type="project" value="UniProtKB-KW"/>
</dbReference>
<evidence type="ECO:0000256" key="10">
    <source>
        <dbReference type="RuleBase" id="RU000489"/>
    </source>
</evidence>
<keyword evidence="8" id="KW-0624">Polysaccharide degradation</keyword>
<dbReference type="OrthoDB" id="73875at2759"/>
<dbReference type="InterPro" id="IPR001579">
    <property type="entry name" value="Glyco_hydro_18_chit_AS"/>
</dbReference>
<dbReference type="EMBL" id="KZ824456">
    <property type="protein sequence ID" value="RAK98113.1"/>
    <property type="molecule type" value="Genomic_DNA"/>
</dbReference>
<feature type="disulfide bond" evidence="9">
    <location>
        <begin position="475"/>
        <end position="489"/>
    </location>
</feature>
<dbReference type="CDD" id="cd00035">
    <property type="entry name" value="ChtBD1"/>
    <property type="match status" value="1"/>
</dbReference>
<comment type="catalytic activity">
    <reaction evidence="1">
        <text>Random endo-hydrolysis of N-acetyl-beta-D-glucosaminide (1-&gt;4)-beta-linkages in chitin and chitodextrins.</text>
        <dbReference type="EC" id="3.2.1.14"/>
    </reaction>
</comment>
<dbReference type="InterPro" id="IPR053214">
    <property type="entry name" value="LysM12-like"/>
</dbReference>
<organism evidence="16 17">
    <name type="scientific">Aspergillus ibericus CBS 121593</name>
    <dbReference type="NCBI Taxonomy" id="1448316"/>
    <lineage>
        <taxon>Eukaryota</taxon>
        <taxon>Fungi</taxon>
        <taxon>Dikarya</taxon>
        <taxon>Ascomycota</taxon>
        <taxon>Pezizomycotina</taxon>
        <taxon>Eurotiomycetes</taxon>
        <taxon>Eurotiomycetidae</taxon>
        <taxon>Eurotiales</taxon>
        <taxon>Aspergillaceae</taxon>
        <taxon>Aspergillus</taxon>
        <taxon>Aspergillus subgen. Circumdati</taxon>
    </lineage>
</organism>
<feature type="disulfide bond" evidence="9">
    <location>
        <begin position="509"/>
        <end position="513"/>
    </location>
</feature>
<dbReference type="RefSeq" id="XP_025572441.1">
    <property type="nucleotide sequence ID" value="XM_025721627.1"/>
</dbReference>
<dbReference type="Pfam" id="PF00187">
    <property type="entry name" value="Chitin_bind_1"/>
    <property type="match status" value="1"/>
</dbReference>
<dbReference type="AlphaFoldDB" id="A0A395GVJ8"/>
<dbReference type="InterPro" id="IPR001223">
    <property type="entry name" value="Glyco_hydro18_cat"/>
</dbReference>
<reference evidence="16 17" key="1">
    <citation type="submission" date="2018-02" db="EMBL/GenBank/DDBJ databases">
        <title>The genomes of Aspergillus section Nigri reveals drivers in fungal speciation.</title>
        <authorList>
            <consortium name="DOE Joint Genome Institute"/>
            <person name="Vesth T.C."/>
            <person name="Nybo J."/>
            <person name="Theobald S."/>
            <person name="Brandl J."/>
            <person name="Frisvad J.C."/>
            <person name="Nielsen K.F."/>
            <person name="Lyhne E.K."/>
            <person name="Kogle M.E."/>
            <person name="Kuo A."/>
            <person name="Riley R."/>
            <person name="Clum A."/>
            <person name="Nolan M."/>
            <person name="Lipzen A."/>
            <person name="Salamov A."/>
            <person name="Henrissat B."/>
            <person name="Wiebenga A."/>
            <person name="De vries R.P."/>
            <person name="Grigoriev I.V."/>
            <person name="Mortensen U.H."/>
            <person name="Andersen M.R."/>
            <person name="Baker S.E."/>
        </authorList>
    </citation>
    <scope>NUCLEOTIDE SEQUENCE [LARGE SCALE GENOMIC DNA]</scope>
    <source>
        <strain evidence="16 17">CBS 121593</strain>
    </source>
</reference>
<sequence length="688" mass="73233">MWGTLPIAQLLVLWLAGQGSALSSSVLESGFNSPANVSARARVQKPPRCPAKCDSYDATQWFVYPSTTRVSKCNQTMLLDFMVQNPLNDSATHHTIYSCTTTGSDGLESASGGTSCASAISTLDANYEVGRWDAEATTKSSPGIKGNQTLMALQEMQTYLLGNCQKSTIFAYSEVENVAAAIYVGGSLERAQNIHALLDGVADLFDNVQSSDRWVWQSCGRNANYTLGIAVDLHGDLAGVQQHVRTWSDGACVSGFTASDTGSIRLLSIDPTNVSTANASSPVTGNTTSVVHSRSPSAHGHSLSHGHARHSLHRRSTCSYVQVISGDSCASLVEECGISADDFYDYNPSSDLCSTLTVGQYVCCSSGDLPDFAPSAYANGTCCTYDVVSGDSCSALAATYSLTEDEIDSFNSDTWGWYGCDDLQAGQSICLSNGTAPYPVALANAVCGPQVPGTNFTDTTVGDWATLNPCPLNACCDIWGQCGATPDYCNDTLAASDAPGTAPPGSNGCISNCGTTIVNTATAPSSFSAVGYFEASNVERPCLQMNAFTISPEKFTHVHFAFGNITSNFSISIAGAEQQFTYFRELENIKRIVSFGGWDFSTSPDTYMIFREGVAAANRDTLVQNVVDFLDEYDLDGVDFDWEYPGEPDIEGIPARSDEDGSNYLEFLTALREALPSKSISISAPASY</sequence>
<feature type="disulfide bond" evidence="9">
    <location>
        <begin position="470"/>
        <end position="482"/>
    </location>
</feature>
<evidence type="ECO:0000259" key="15">
    <source>
        <dbReference type="PROSITE" id="PS51910"/>
    </source>
</evidence>
<dbReference type="InterPro" id="IPR001002">
    <property type="entry name" value="Chitin-bd_1"/>
</dbReference>
<proteinExistence type="predicted"/>
<dbReference type="GeneID" id="37226492"/>
<dbReference type="VEuPathDB" id="FungiDB:BO80DRAFT_447724"/>
<keyword evidence="12" id="KW-0732">Signal</keyword>
<accession>A0A395GVJ8</accession>
<name>A0A395GVJ8_9EURO</name>
<protein>
    <submittedName>
        <fullName evidence="16">Glycoside hydrolase</fullName>
    </submittedName>
</protein>
<dbReference type="SUPFAM" id="SSF57016">
    <property type="entry name" value="Plant lectins/antimicrobial peptides"/>
    <property type="match status" value="1"/>
</dbReference>
<keyword evidence="2 9" id="KW-0147">Chitin-binding</keyword>
<dbReference type="GO" id="GO:0000272">
    <property type="term" value="P:polysaccharide catabolic process"/>
    <property type="evidence" value="ECO:0007669"/>
    <property type="project" value="UniProtKB-KW"/>
</dbReference>
<dbReference type="PROSITE" id="PS01095">
    <property type="entry name" value="GH18_1"/>
    <property type="match status" value="1"/>
</dbReference>
<keyword evidence="6" id="KW-0119">Carbohydrate metabolism</keyword>
<dbReference type="InterPro" id="IPR036779">
    <property type="entry name" value="LysM_dom_sf"/>
</dbReference>
<dbReference type="Gene3D" id="3.10.350.10">
    <property type="entry name" value="LysM domain"/>
    <property type="match status" value="2"/>
</dbReference>
<evidence type="ECO:0000256" key="7">
    <source>
        <dbReference type="ARBA" id="ARBA00023295"/>
    </source>
</evidence>
<evidence type="ECO:0000259" key="14">
    <source>
        <dbReference type="PROSITE" id="PS51782"/>
    </source>
</evidence>
<evidence type="ECO:0000256" key="5">
    <source>
        <dbReference type="ARBA" id="ARBA00023026"/>
    </source>
</evidence>
<comment type="caution">
    <text evidence="9">Lacks conserved residue(s) required for the propagation of feature annotation.</text>
</comment>
<feature type="domain" description="LysM" evidence="14">
    <location>
        <begin position="383"/>
        <end position="431"/>
    </location>
</feature>
<feature type="compositionally biased region" description="Polar residues" evidence="11">
    <location>
        <begin position="277"/>
        <end position="296"/>
    </location>
</feature>
<dbReference type="InterPro" id="IPR036861">
    <property type="entry name" value="Endochitinase-like_sf"/>
</dbReference>
<dbReference type="SMART" id="SM00257">
    <property type="entry name" value="LysM"/>
    <property type="match status" value="2"/>
</dbReference>
<evidence type="ECO:0000256" key="9">
    <source>
        <dbReference type="PROSITE-ProRule" id="PRU00261"/>
    </source>
</evidence>
<evidence type="ECO:0000256" key="8">
    <source>
        <dbReference type="ARBA" id="ARBA00023326"/>
    </source>
</evidence>
<keyword evidence="7 10" id="KW-0326">Glycosidase</keyword>
<evidence type="ECO:0000313" key="16">
    <source>
        <dbReference type="EMBL" id="RAK98113.1"/>
    </source>
</evidence>
<keyword evidence="4" id="KW-0146">Chitin degradation</keyword>
<evidence type="ECO:0000313" key="17">
    <source>
        <dbReference type="Proteomes" id="UP000249402"/>
    </source>
</evidence>
<dbReference type="Proteomes" id="UP000249402">
    <property type="component" value="Unassembled WGS sequence"/>
</dbReference>
<evidence type="ECO:0000256" key="12">
    <source>
        <dbReference type="SAM" id="SignalP"/>
    </source>
</evidence>
<dbReference type="SUPFAM" id="SSF51445">
    <property type="entry name" value="(Trans)glycosidases"/>
    <property type="match status" value="1"/>
</dbReference>
<keyword evidence="5" id="KW-0843">Virulence</keyword>
<evidence type="ECO:0000256" key="6">
    <source>
        <dbReference type="ARBA" id="ARBA00023277"/>
    </source>
</evidence>
<evidence type="ECO:0000256" key="3">
    <source>
        <dbReference type="ARBA" id="ARBA00022801"/>
    </source>
</evidence>
<evidence type="ECO:0000256" key="11">
    <source>
        <dbReference type="SAM" id="MobiDB-lite"/>
    </source>
</evidence>
<feature type="domain" description="LysM" evidence="14">
    <location>
        <begin position="319"/>
        <end position="364"/>
    </location>
</feature>
<keyword evidence="9" id="KW-1015">Disulfide bond</keyword>
<dbReference type="STRING" id="1448316.A0A395GVJ8"/>
<keyword evidence="3 10" id="KW-0378">Hydrolase</keyword>
<evidence type="ECO:0000256" key="4">
    <source>
        <dbReference type="ARBA" id="ARBA00023024"/>
    </source>
</evidence>
<feature type="chain" id="PRO_5017280017" evidence="12">
    <location>
        <begin position="22"/>
        <end position="688"/>
    </location>
</feature>
<dbReference type="GO" id="GO:0008061">
    <property type="term" value="F:chitin binding"/>
    <property type="evidence" value="ECO:0007669"/>
    <property type="project" value="UniProtKB-UniRule"/>
</dbReference>
<feature type="domain" description="GH18" evidence="15">
    <location>
        <begin position="527"/>
        <end position="688"/>
    </location>
</feature>
<dbReference type="PANTHER" id="PTHR47700:SF2">
    <property type="entry name" value="CHITINASE"/>
    <property type="match status" value="1"/>
</dbReference>
<dbReference type="PANTHER" id="PTHR47700">
    <property type="entry name" value="V CHITINASE, PUTATIVE (AFU_ORTHOLOGUE AFUA_6G13720)-RELATED"/>
    <property type="match status" value="1"/>
</dbReference>
<dbReference type="Pfam" id="PF01476">
    <property type="entry name" value="LysM"/>
    <property type="match status" value="1"/>
</dbReference>
<dbReference type="PROSITE" id="PS51782">
    <property type="entry name" value="LYSM"/>
    <property type="match status" value="2"/>
</dbReference>
<dbReference type="Pfam" id="PF00704">
    <property type="entry name" value="Glyco_hydro_18"/>
    <property type="match status" value="1"/>
</dbReference>
<feature type="region of interest" description="Disordered" evidence="11">
    <location>
        <begin position="277"/>
        <end position="309"/>
    </location>
</feature>
<dbReference type="Gene3D" id="3.30.60.10">
    <property type="entry name" value="Endochitinase-like"/>
    <property type="match status" value="1"/>
</dbReference>
<keyword evidence="17" id="KW-1185">Reference proteome</keyword>
<gene>
    <name evidence="16" type="ORF">BO80DRAFT_447724</name>
</gene>
<feature type="domain" description="Chitin-binding type-1" evidence="13">
    <location>
        <begin position="444"/>
        <end position="515"/>
    </location>
</feature>
<dbReference type="InterPro" id="IPR017853">
    <property type="entry name" value="GH"/>
</dbReference>
<dbReference type="PROSITE" id="PS51910">
    <property type="entry name" value="GH18_2"/>
    <property type="match status" value="1"/>
</dbReference>
<dbReference type="PROSITE" id="PS50941">
    <property type="entry name" value="CHIT_BIND_I_2"/>
    <property type="match status" value="1"/>
</dbReference>